<feature type="region of interest" description="Disordered" evidence="8">
    <location>
        <begin position="1"/>
        <end position="26"/>
    </location>
</feature>
<feature type="region of interest" description="Disordered" evidence="8">
    <location>
        <begin position="152"/>
        <end position="238"/>
    </location>
</feature>
<dbReference type="GO" id="GO:0016020">
    <property type="term" value="C:membrane"/>
    <property type="evidence" value="ECO:0007669"/>
    <property type="project" value="UniProtKB-SubCell"/>
</dbReference>
<evidence type="ECO:0000256" key="7">
    <source>
        <dbReference type="RuleBase" id="RU000405"/>
    </source>
</evidence>
<keyword evidence="2" id="KW-0812">Transmembrane</keyword>
<dbReference type="RefSeq" id="XP_009494989.1">
    <property type="nucleotide sequence ID" value="XM_009496714.1"/>
</dbReference>
<dbReference type="GO" id="GO:0016849">
    <property type="term" value="F:phosphorus-oxygen lyase activity"/>
    <property type="evidence" value="ECO:0007669"/>
    <property type="project" value="InterPro"/>
</dbReference>
<keyword evidence="3" id="KW-0547">Nucleotide-binding</keyword>
<feature type="compositionally biased region" description="Basic and acidic residues" evidence="8">
    <location>
        <begin position="156"/>
        <end position="166"/>
    </location>
</feature>
<feature type="domain" description="Guanylate cyclase" evidence="9">
    <location>
        <begin position="57"/>
        <end position="94"/>
    </location>
</feature>
<dbReference type="CDD" id="cd07302">
    <property type="entry name" value="CHD"/>
    <property type="match status" value="1"/>
</dbReference>
<dbReference type="GO" id="GO:0035556">
    <property type="term" value="P:intracellular signal transduction"/>
    <property type="evidence" value="ECO:0007669"/>
    <property type="project" value="InterPro"/>
</dbReference>
<dbReference type="PANTHER" id="PTHR11920:SF335">
    <property type="entry name" value="GUANYLATE CYCLASE"/>
    <property type="match status" value="1"/>
</dbReference>
<dbReference type="GO" id="GO:0009190">
    <property type="term" value="P:cyclic nucleotide biosynthetic process"/>
    <property type="evidence" value="ECO:0007669"/>
    <property type="project" value="InterPro"/>
</dbReference>
<dbReference type="PANTHER" id="PTHR11920">
    <property type="entry name" value="GUANYLYL CYCLASE"/>
    <property type="match status" value="1"/>
</dbReference>
<comment type="subcellular location">
    <subcellularLocation>
        <location evidence="1">Membrane</location>
    </subcellularLocation>
</comment>
<dbReference type="Proteomes" id="UP000030693">
    <property type="component" value="Unassembled WGS sequence"/>
</dbReference>
<evidence type="ECO:0000256" key="5">
    <source>
        <dbReference type="ARBA" id="ARBA00023136"/>
    </source>
</evidence>
<keyword evidence="6 7" id="KW-0456">Lyase</keyword>
<dbReference type="Pfam" id="PF00211">
    <property type="entry name" value="Guanylate_cyc"/>
    <property type="match status" value="1"/>
</dbReference>
<dbReference type="PROSITE" id="PS00452">
    <property type="entry name" value="GUANYLATE_CYCLASE_1"/>
    <property type="match status" value="1"/>
</dbReference>
<evidence type="ECO:0000313" key="11">
    <source>
        <dbReference type="Proteomes" id="UP000030693"/>
    </source>
</evidence>
<evidence type="ECO:0000259" key="9">
    <source>
        <dbReference type="PROSITE" id="PS50125"/>
    </source>
</evidence>
<accession>A0A058Z9A8</accession>
<dbReference type="InterPro" id="IPR029787">
    <property type="entry name" value="Nucleotide_cyclase"/>
</dbReference>
<dbReference type="InterPro" id="IPR018297">
    <property type="entry name" value="A/G_cyclase_CS"/>
</dbReference>
<protein>
    <recommendedName>
        <fullName evidence="9">Guanylate cyclase domain-containing protein</fullName>
    </recommendedName>
</protein>
<name>A0A058Z9A8_FONAL</name>
<dbReference type="eggNOG" id="KOG3619">
    <property type="taxonomic scope" value="Eukaryota"/>
</dbReference>
<evidence type="ECO:0000256" key="4">
    <source>
        <dbReference type="ARBA" id="ARBA00022989"/>
    </source>
</evidence>
<dbReference type="OrthoDB" id="10261550at2759"/>
<dbReference type="PROSITE" id="PS50125">
    <property type="entry name" value="GUANYLATE_CYCLASE_2"/>
    <property type="match status" value="1"/>
</dbReference>
<proteinExistence type="inferred from homology"/>
<evidence type="ECO:0000256" key="6">
    <source>
        <dbReference type="ARBA" id="ARBA00023239"/>
    </source>
</evidence>
<evidence type="ECO:0000256" key="8">
    <source>
        <dbReference type="SAM" id="MobiDB-lite"/>
    </source>
</evidence>
<gene>
    <name evidence="10" type="ORF">H696_02814</name>
</gene>
<sequence length="289" mass="31326">MASTVAPVTTRGRAAADKSASRASRHSLRDPLSRMLLLSIHLHNLTIAFGAHFGLDLQVRIGLNVGPVVAGVIGTDKFAYDVWGDTVNVASRMESTCRFGRIHVTRQVVEQASPLFTFERRGIIVIKGKGPMTTYFLRSVQGSHAAVPITANINRWRHDPNRRDPHVPPPPRPVYTPDGSQQGARIAPSTPWPSEPGQDPEPGTERQTNTGTRMAEAAVSSSTPPGRRPSDSQREPDSRLVSALFLEAGPNWGERLGQRAFAHEGSRPCVALAWCDSRREAASGPGPTL</sequence>
<organism evidence="10">
    <name type="scientific">Fonticula alba</name>
    <name type="common">Slime mold</name>
    <dbReference type="NCBI Taxonomy" id="691883"/>
    <lineage>
        <taxon>Eukaryota</taxon>
        <taxon>Rotosphaerida</taxon>
        <taxon>Fonticulaceae</taxon>
        <taxon>Fonticula</taxon>
    </lineage>
</organism>
<dbReference type="GO" id="GO:0000166">
    <property type="term" value="F:nucleotide binding"/>
    <property type="evidence" value="ECO:0007669"/>
    <property type="project" value="UniProtKB-KW"/>
</dbReference>
<evidence type="ECO:0000256" key="3">
    <source>
        <dbReference type="ARBA" id="ARBA00022741"/>
    </source>
</evidence>
<dbReference type="InterPro" id="IPR050401">
    <property type="entry name" value="Cyclic_nucleotide_synthase"/>
</dbReference>
<keyword evidence="4" id="KW-1133">Transmembrane helix</keyword>
<dbReference type="STRING" id="691883.A0A058Z9A8"/>
<comment type="similarity">
    <text evidence="7">Belongs to the adenylyl cyclase class-4/guanylyl cyclase family.</text>
</comment>
<dbReference type="AlphaFoldDB" id="A0A058Z9A8"/>
<reference evidence="10" key="1">
    <citation type="submission" date="2013-04" db="EMBL/GenBank/DDBJ databases">
        <title>The Genome Sequence of Fonticula alba ATCC 38817.</title>
        <authorList>
            <consortium name="The Broad Institute Genomics Platform"/>
            <person name="Russ C."/>
            <person name="Cuomo C."/>
            <person name="Burger G."/>
            <person name="Gray M.W."/>
            <person name="Holland P.W.H."/>
            <person name="King N."/>
            <person name="Lang F.B.F."/>
            <person name="Roger A.J."/>
            <person name="Ruiz-Trillo I."/>
            <person name="Brown M."/>
            <person name="Walker B."/>
            <person name="Young S."/>
            <person name="Zeng Q."/>
            <person name="Gargeya S."/>
            <person name="Fitzgerald M."/>
            <person name="Haas B."/>
            <person name="Abouelleil A."/>
            <person name="Allen A.W."/>
            <person name="Alvarado L."/>
            <person name="Arachchi H.M."/>
            <person name="Berlin A.M."/>
            <person name="Chapman S.B."/>
            <person name="Gainer-Dewar J."/>
            <person name="Goldberg J."/>
            <person name="Griggs A."/>
            <person name="Gujja S."/>
            <person name="Hansen M."/>
            <person name="Howarth C."/>
            <person name="Imamovic A."/>
            <person name="Ireland A."/>
            <person name="Larimer J."/>
            <person name="McCowan C."/>
            <person name="Murphy C."/>
            <person name="Pearson M."/>
            <person name="Poon T.W."/>
            <person name="Priest M."/>
            <person name="Roberts A."/>
            <person name="Saif S."/>
            <person name="Shea T."/>
            <person name="Sisk P."/>
            <person name="Sykes S."/>
            <person name="Wortman J."/>
            <person name="Nusbaum C."/>
            <person name="Birren B."/>
        </authorList>
    </citation>
    <scope>NUCLEOTIDE SEQUENCE [LARGE SCALE GENOMIC DNA]</scope>
    <source>
        <strain evidence="10">ATCC 38817</strain>
    </source>
</reference>
<dbReference type="GeneID" id="20527539"/>
<dbReference type="EMBL" id="KB932204">
    <property type="protein sequence ID" value="KCV70473.1"/>
    <property type="molecule type" value="Genomic_DNA"/>
</dbReference>
<evidence type="ECO:0000256" key="2">
    <source>
        <dbReference type="ARBA" id="ARBA00022692"/>
    </source>
</evidence>
<evidence type="ECO:0000313" key="10">
    <source>
        <dbReference type="EMBL" id="KCV70473.1"/>
    </source>
</evidence>
<keyword evidence="5" id="KW-0472">Membrane</keyword>
<dbReference type="SUPFAM" id="SSF55073">
    <property type="entry name" value="Nucleotide cyclase"/>
    <property type="match status" value="1"/>
</dbReference>
<feature type="compositionally biased region" description="Basic and acidic residues" evidence="8">
    <location>
        <begin position="228"/>
        <end position="238"/>
    </location>
</feature>
<keyword evidence="11" id="KW-1185">Reference proteome</keyword>
<dbReference type="Gene3D" id="3.30.70.1230">
    <property type="entry name" value="Nucleotide cyclase"/>
    <property type="match status" value="1"/>
</dbReference>
<evidence type="ECO:0000256" key="1">
    <source>
        <dbReference type="ARBA" id="ARBA00004370"/>
    </source>
</evidence>
<dbReference type="InterPro" id="IPR001054">
    <property type="entry name" value="A/G_cyclase"/>
</dbReference>